<evidence type="ECO:0000259" key="10">
    <source>
        <dbReference type="PROSITE" id="PS51192"/>
    </source>
</evidence>
<dbReference type="GO" id="GO:0043138">
    <property type="term" value="F:3'-5' DNA helicase activity"/>
    <property type="evidence" value="ECO:0007669"/>
    <property type="project" value="UniProtKB-EC"/>
</dbReference>
<dbReference type="GO" id="GO:0016787">
    <property type="term" value="F:hydrolase activity"/>
    <property type="evidence" value="ECO:0007669"/>
    <property type="project" value="UniProtKB-KW"/>
</dbReference>
<dbReference type="Proteomes" id="UP000256304">
    <property type="component" value="Unassembled WGS sequence"/>
</dbReference>
<dbReference type="Pfam" id="PF13625">
    <property type="entry name" value="Helicase_C_3"/>
    <property type="match status" value="1"/>
</dbReference>
<dbReference type="InterPro" id="IPR006935">
    <property type="entry name" value="Helicase/UvrB_N"/>
</dbReference>
<keyword evidence="13" id="KW-1185">Reference proteome</keyword>
<feature type="domain" description="Helicase ATP-binding" evidence="10">
    <location>
        <begin position="215"/>
        <end position="371"/>
    </location>
</feature>
<comment type="catalytic activity">
    <reaction evidence="7">
        <text>Couples ATP hydrolysis with the unwinding of duplex DNA by translocating in the 3'-5' direction.</text>
        <dbReference type="EC" id="5.6.2.4"/>
    </reaction>
</comment>
<comment type="caution">
    <text evidence="12">The sequence shown here is derived from an EMBL/GenBank/DDBJ whole genome shotgun (WGS) entry which is preliminary data.</text>
</comment>
<evidence type="ECO:0000256" key="5">
    <source>
        <dbReference type="ARBA" id="ARBA00022840"/>
    </source>
</evidence>
<keyword evidence="5" id="KW-0067">ATP-binding</keyword>
<evidence type="ECO:0000256" key="8">
    <source>
        <dbReference type="ARBA" id="ARBA00034808"/>
    </source>
</evidence>
<dbReference type="InterPro" id="IPR032438">
    <property type="entry name" value="ERCC3_RAD25_C"/>
</dbReference>
<dbReference type="InterPro" id="IPR027417">
    <property type="entry name" value="P-loop_NTPase"/>
</dbReference>
<dbReference type="InterPro" id="IPR032830">
    <property type="entry name" value="XPB/Ssl2_N"/>
</dbReference>
<comment type="similarity">
    <text evidence="1">Belongs to the helicase family. RAD25/XPB subfamily.</text>
</comment>
<dbReference type="InterPro" id="IPR001650">
    <property type="entry name" value="Helicase_C-like"/>
</dbReference>
<dbReference type="SMART" id="SM00487">
    <property type="entry name" value="DEXDc"/>
    <property type="match status" value="1"/>
</dbReference>
<dbReference type="GO" id="GO:0003677">
    <property type="term" value="F:DNA binding"/>
    <property type="evidence" value="ECO:0007669"/>
    <property type="project" value="InterPro"/>
</dbReference>
<dbReference type="EMBL" id="QTTN01000008">
    <property type="protein sequence ID" value="REE88648.1"/>
    <property type="molecule type" value="Genomic_DNA"/>
</dbReference>
<evidence type="ECO:0000259" key="11">
    <source>
        <dbReference type="PROSITE" id="PS51194"/>
    </source>
</evidence>
<sequence length="589" mass="66235">MGKMPRFRGMMQVMKREDKPLCVQADFTVLLDDRHTDAEAAREQLSRFADLTKRPGHIHTYRITPMSIWNAASAGMTPKDMICALGDYSCYEVPLKVTSGIRKLADRYGKLMLQLTAEGQLLLLGEEELLNTLRANQTITGYLRLPEAADGRLVVRPEARGLLKQELTRLGYPVLDLAGYRHGEALELSLKDRTAAGRAFELRDYQLRAVNLFYLEGQADGGSGVLVLPCGAGKTVIGIAALARLRCDTLILTSNVTSVQQWKSELLDKTTLREDEIGTYAAASKGVKPVTIATYQILTSRRQKSDEYSHMRLFQERNWGLIIYDEVHLLPAPVFRMTADLQATRRLGLTATLVREDGHEEDVFSLIGPKRFDLPWKTLEQRNYIASLTCTEIRLPLAHDEVEGYVAAEEKSKIRIAGENPAKIEVVRELLRYHAGKPALVIGQYLTQLHRLAEELQAPILTGELPHEERAKLYEQFKAGEIPVLVVSKVANFAVDLPDAAVAVQVSGSYGSRQEEAQRIGRILRPKAGQNQAWFYTVVSQHTKETDYASRRQLFLLEQGYRYSLREWSEMKGEIAAYDEDEVSQEAAQ</sequence>
<evidence type="ECO:0000256" key="2">
    <source>
        <dbReference type="ARBA" id="ARBA00022741"/>
    </source>
</evidence>
<dbReference type="Gene3D" id="3.40.50.300">
    <property type="entry name" value="P-loop containing nucleotide triphosphate hydrolases"/>
    <property type="match status" value="2"/>
</dbReference>
<comment type="catalytic activity">
    <reaction evidence="9">
        <text>ATP + H2O = ADP + phosphate + H(+)</text>
        <dbReference type="Rhea" id="RHEA:13065"/>
        <dbReference type="ChEBI" id="CHEBI:15377"/>
        <dbReference type="ChEBI" id="CHEBI:15378"/>
        <dbReference type="ChEBI" id="CHEBI:30616"/>
        <dbReference type="ChEBI" id="CHEBI:43474"/>
        <dbReference type="ChEBI" id="CHEBI:456216"/>
        <dbReference type="EC" id="5.6.2.4"/>
    </reaction>
</comment>
<evidence type="ECO:0000256" key="6">
    <source>
        <dbReference type="ARBA" id="ARBA00023235"/>
    </source>
</evidence>
<accession>A0A3D9S6P4</accession>
<dbReference type="PRINTS" id="PR00851">
    <property type="entry name" value="XRODRMPGMNTB"/>
</dbReference>
<protein>
    <recommendedName>
        <fullName evidence="8">DNA 3'-5' helicase</fullName>
        <ecNumber evidence="8">5.6.2.4</ecNumber>
    </recommendedName>
</protein>
<evidence type="ECO:0000313" key="12">
    <source>
        <dbReference type="EMBL" id="REE88648.1"/>
    </source>
</evidence>
<dbReference type="NCBIfam" id="NF045503">
    <property type="entry name" value="repair_heli_XPB"/>
    <property type="match status" value="1"/>
</dbReference>
<evidence type="ECO:0000313" key="13">
    <source>
        <dbReference type="Proteomes" id="UP000256304"/>
    </source>
</evidence>
<proteinExistence type="inferred from homology"/>
<dbReference type="GO" id="GO:0005524">
    <property type="term" value="F:ATP binding"/>
    <property type="evidence" value="ECO:0007669"/>
    <property type="project" value="UniProtKB-KW"/>
</dbReference>
<dbReference type="CDD" id="cd18789">
    <property type="entry name" value="SF2_C_XPB"/>
    <property type="match status" value="1"/>
</dbReference>
<keyword evidence="2" id="KW-0547">Nucleotide-binding</keyword>
<dbReference type="EC" id="5.6.2.4" evidence="8"/>
<name>A0A3D9S6P4_9BACL</name>
<keyword evidence="6" id="KW-0413">Isomerase</keyword>
<dbReference type="Pfam" id="PF16203">
    <property type="entry name" value="ERCC3_RAD25_C"/>
    <property type="match status" value="1"/>
</dbReference>
<evidence type="ECO:0000256" key="3">
    <source>
        <dbReference type="ARBA" id="ARBA00022801"/>
    </source>
</evidence>
<dbReference type="InterPro" id="IPR050615">
    <property type="entry name" value="ATP-dep_DNA_Helicase"/>
</dbReference>
<dbReference type="PROSITE" id="PS51192">
    <property type="entry name" value="HELICASE_ATP_BIND_1"/>
    <property type="match status" value="1"/>
</dbReference>
<organism evidence="12 13">
    <name type="scientific">Paenibacillus taihuensis</name>
    <dbReference type="NCBI Taxonomy" id="1156355"/>
    <lineage>
        <taxon>Bacteria</taxon>
        <taxon>Bacillati</taxon>
        <taxon>Bacillota</taxon>
        <taxon>Bacilli</taxon>
        <taxon>Bacillales</taxon>
        <taxon>Paenibacillaceae</taxon>
        <taxon>Paenibacillus</taxon>
    </lineage>
</organism>
<dbReference type="SMART" id="SM00490">
    <property type="entry name" value="HELICc"/>
    <property type="match status" value="1"/>
</dbReference>
<dbReference type="AlphaFoldDB" id="A0A3D9S6P4"/>
<keyword evidence="4" id="KW-0347">Helicase</keyword>
<evidence type="ECO:0000256" key="7">
    <source>
        <dbReference type="ARBA" id="ARBA00034617"/>
    </source>
</evidence>
<dbReference type="Pfam" id="PF04851">
    <property type="entry name" value="ResIII"/>
    <property type="match status" value="1"/>
</dbReference>
<keyword evidence="3" id="KW-0378">Hydrolase</keyword>
<gene>
    <name evidence="12" type="ORF">A8990_108144</name>
</gene>
<dbReference type="SUPFAM" id="SSF52540">
    <property type="entry name" value="P-loop containing nucleoside triphosphate hydrolases"/>
    <property type="match status" value="2"/>
</dbReference>
<evidence type="ECO:0000256" key="4">
    <source>
        <dbReference type="ARBA" id="ARBA00022806"/>
    </source>
</evidence>
<dbReference type="PANTHER" id="PTHR11274:SF0">
    <property type="entry name" value="GENERAL TRANSCRIPTION AND DNA REPAIR FACTOR IIH HELICASE SUBUNIT XPB"/>
    <property type="match status" value="1"/>
</dbReference>
<feature type="domain" description="Helicase C-terminal" evidence="11">
    <location>
        <begin position="425"/>
        <end position="576"/>
    </location>
</feature>
<dbReference type="PANTHER" id="PTHR11274">
    <property type="entry name" value="RAD25/XP-B DNA REPAIR HELICASE"/>
    <property type="match status" value="1"/>
</dbReference>
<evidence type="ECO:0000256" key="9">
    <source>
        <dbReference type="ARBA" id="ARBA00048988"/>
    </source>
</evidence>
<reference evidence="12 13" key="1">
    <citation type="submission" date="2018-08" db="EMBL/GenBank/DDBJ databases">
        <title>Genomic Encyclopedia of Type Strains, Phase III (KMG-III): the genomes of soil and plant-associated and newly described type strains.</title>
        <authorList>
            <person name="Whitman W."/>
        </authorList>
    </citation>
    <scope>NUCLEOTIDE SEQUENCE [LARGE SCALE GENOMIC DNA]</scope>
    <source>
        <strain evidence="12 13">CGMCC 1.10966</strain>
    </source>
</reference>
<evidence type="ECO:0000256" key="1">
    <source>
        <dbReference type="ARBA" id="ARBA00006637"/>
    </source>
</evidence>
<dbReference type="InterPro" id="IPR014001">
    <property type="entry name" value="Helicase_ATP-bd"/>
</dbReference>
<dbReference type="PROSITE" id="PS51194">
    <property type="entry name" value="HELICASE_CTER"/>
    <property type="match status" value="1"/>
</dbReference>